<proteinExistence type="predicted"/>
<dbReference type="InterPro" id="IPR013083">
    <property type="entry name" value="Znf_RING/FYVE/PHD"/>
</dbReference>
<evidence type="ECO:0000256" key="2">
    <source>
        <dbReference type="ARBA" id="ARBA00022771"/>
    </source>
</evidence>
<accession>A0ABC8IQ04</accession>
<dbReference type="Pfam" id="PF00097">
    <property type="entry name" value="zf-C3HC4"/>
    <property type="match status" value="1"/>
</dbReference>
<dbReference type="InterPro" id="IPR017907">
    <property type="entry name" value="Znf_RING_CS"/>
</dbReference>
<dbReference type="SMART" id="SM00184">
    <property type="entry name" value="RING"/>
    <property type="match status" value="1"/>
</dbReference>
<dbReference type="Proteomes" id="UP001642260">
    <property type="component" value="Unassembled WGS sequence"/>
</dbReference>
<keyword evidence="3" id="KW-0862">Zinc</keyword>
<dbReference type="InterPro" id="IPR018957">
    <property type="entry name" value="Znf_C3HC4_RING-type"/>
</dbReference>
<dbReference type="AlphaFoldDB" id="A0ABC8IQ04"/>
<keyword evidence="8" id="KW-1185">Reference proteome</keyword>
<keyword evidence="2 4" id="KW-0863">Zinc-finger</keyword>
<gene>
    <name evidence="7" type="ORF">ERUC_LOCUS1344</name>
</gene>
<evidence type="ECO:0000313" key="8">
    <source>
        <dbReference type="Proteomes" id="UP001642260"/>
    </source>
</evidence>
<feature type="region of interest" description="Disordered" evidence="5">
    <location>
        <begin position="1"/>
        <end position="128"/>
    </location>
</feature>
<dbReference type="PROSITE" id="PS50089">
    <property type="entry name" value="ZF_RING_2"/>
    <property type="match status" value="1"/>
</dbReference>
<evidence type="ECO:0000313" key="7">
    <source>
        <dbReference type="EMBL" id="CAH8290559.1"/>
    </source>
</evidence>
<evidence type="ECO:0000256" key="4">
    <source>
        <dbReference type="PROSITE-ProRule" id="PRU00175"/>
    </source>
</evidence>
<protein>
    <recommendedName>
        <fullName evidence="6">RING-type domain-containing protein</fullName>
    </recommendedName>
</protein>
<dbReference type="SUPFAM" id="SSF57850">
    <property type="entry name" value="RING/U-box"/>
    <property type="match status" value="1"/>
</dbReference>
<organism evidence="7 8">
    <name type="scientific">Eruca vesicaria subsp. sativa</name>
    <name type="common">Garden rocket</name>
    <name type="synonym">Eruca sativa</name>
    <dbReference type="NCBI Taxonomy" id="29727"/>
    <lineage>
        <taxon>Eukaryota</taxon>
        <taxon>Viridiplantae</taxon>
        <taxon>Streptophyta</taxon>
        <taxon>Embryophyta</taxon>
        <taxon>Tracheophyta</taxon>
        <taxon>Spermatophyta</taxon>
        <taxon>Magnoliopsida</taxon>
        <taxon>eudicotyledons</taxon>
        <taxon>Gunneridae</taxon>
        <taxon>Pentapetalae</taxon>
        <taxon>rosids</taxon>
        <taxon>malvids</taxon>
        <taxon>Brassicales</taxon>
        <taxon>Brassicaceae</taxon>
        <taxon>Brassiceae</taxon>
        <taxon>Eruca</taxon>
    </lineage>
</organism>
<dbReference type="InterPro" id="IPR049627">
    <property type="entry name" value="SLX8"/>
</dbReference>
<evidence type="ECO:0000256" key="1">
    <source>
        <dbReference type="ARBA" id="ARBA00022723"/>
    </source>
</evidence>
<dbReference type="Gene3D" id="3.30.40.10">
    <property type="entry name" value="Zinc/RING finger domain, C3HC4 (zinc finger)"/>
    <property type="match status" value="1"/>
</dbReference>
<dbReference type="InterPro" id="IPR001841">
    <property type="entry name" value="Znf_RING"/>
</dbReference>
<comment type="caution">
    <text evidence="7">The sequence shown here is derived from an EMBL/GenBank/DDBJ whole genome shotgun (WGS) entry which is preliminary data.</text>
</comment>
<feature type="compositionally biased region" description="Polar residues" evidence="5">
    <location>
        <begin position="20"/>
        <end position="39"/>
    </location>
</feature>
<evidence type="ECO:0000256" key="3">
    <source>
        <dbReference type="ARBA" id="ARBA00022833"/>
    </source>
</evidence>
<feature type="domain" description="RING-type" evidence="6">
    <location>
        <begin position="136"/>
        <end position="174"/>
    </location>
</feature>
<evidence type="ECO:0000256" key="5">
    <source>
        <dbReference type="SAM" id="MobiDB-lite"/>
    </source>
</evidence>
<reference evidence="7 8" key="1">
    <citation type="submission" date="2022-03" db="EMBL/GenBank/DDBJ databases">
        <authorList>
            <person name="Macdonald S."/>
            <person name="Ahmed S."/>
            <person name="Newling K."/>
        </authorList>
    </citation>
    <scope>NUCLEOTIDE SEQUENCE [LARGE SCALE GENOMIC DNA]</scope>
</reference>
<keyword evidence="1" id="KW-0479">Metal-binding</keyword>
<dbReference type="PANTHER" id="PTHR47094:SF8">
    <property type="entry name" value="RING ZINC FINGER PROTEIN-RELATED"/>
    <property type="match status" value="1"/>
</dbReference>
<dbReference type="PANTHER" id="PTHR47094">
    <property type="entry name" value="ELFLESS, ISOFORM B"/>
    <property type="match status" value="1"/>
</dbReference>
<dbReference type="GO" id="GO:0008270">
    <property type="term" value="F:zinc ion binding"/>
    <property type="evidence" value="ECO:0007669"/>
    <property type="project" value="UniProtKB-KW"/>
</dbReference>
<name>A0ABC8IQ04_ERUVS</name>
<feature type="compositionally biased region" description="Acidic residues" evidence="5">
    <location>
        <begin position="55"/>
        <end position="64"/>
    </location>
</feature>
<dbReference type="PROSITE" id="PS00518">
    <property type="entry name" value="ZF_RING_1"/>
    <property type="match status" value="1"/>
</dbReference>
<evidence type="ECO:0000259" key="6">
    <source>
        <dbReference type="PROSITE" id="PS50089"/>
    </source>
</evidence>
<dbReference type="EMBL" id="CAKOAT010047377">
    <property type="protein sequence ID" value="CAH8290559.1"/>
    <property type="molecule type" value="Genomic_DNA"/>
</dbReference>
<sequence length="191" mass="21048">MSARSERVVTRSSRRTQQVNNVNETPSQHQGDQQRSGQPSVLPFTVPGPPTIDVDAIEDDDDVVESTASAFDRAKRHKSGGSQRRGPLVVDVESGGTTRLSKNRTKRQCDEANAELSNPRKSKTVAPPEEEPKFNCPICMSPFTEEVSTKCGHIFCNKCIRVAVSGQPKCPTCRKKVIAKDLIRVFLPSTR</sequence>